<dbReference type="Pfam" id="PF01565">
    <property type="entry name" value="FAD_binding_4"/>
    <property type="match status" value="1"/>
</dbReference>
<dbReference type="GO" id="GO:0071949">
    <property type="term" value="F:FAD binding"/>
    <property type="evidence" value="ECO:0007669"/>
    <property type="project" value="InterPro"/>
</dbReference>
<dbReference type="InterPro" id="IPR009051">
    <property type="entry name" value="Helical_ferredxn"/>
</dbReference>
<reference evidence="14" key="1">
    <citation type="submission" date="2014-12" db="EMBL/GenBank/DDBJ databases">
        <title>Complete genome sequence of a multi-drug resistant Klebsiella pneumoniae.</title>
        <authorList>
            <person name="Hua X."/>
            <person name="Chen Q."/>
            <person name="Li X."/>
            <person name="Feng Y."/>
            <person name="Ruan Z."/>
            <person name="Yu Y."/>
        </authorList>
    </citation>
    <scope>NUCLEOTIDE SEQUENCE [LARGE SCALE GENOMIC DNA]</scope>
    <source>
        <strain evidence="14">5.12</strain>
    </source>
</reference>
<dbReference type="Gene3D" id="3.30.465.10">
    <property type="match status" value="1"/>
</dbReference>
<dbReference type="PROSITE" id="PS51379">
    <property type="entry name" value="4FE4S_FER_2"/>
    <property type="match status" value="1"/>
</dbReference>
<dbReference type="InterPro" id="IPR017900">
    <property type="entry name" value="4Fe4S_Fe_S_CS"/>
</dbReference>
<dbReference type="PANTHER" id="PTHR11748:SF111">
    <property type="entry name" value="D-LACTATE DEHYDROGENASE, MITOCHONDRIAL-RELATED"/>
    <property type="match status" value="1"/>
</dbReference>
<dbReference type="Gene3D" id="1.10.1060.10">
    <property type="entry name" value="Alpha-helical ferredoxin"/>
    <property type="match status" value="1"/>
</dbReference>
<keyword evidence="3" id="KW-0285">Flavoprotein</keyword>
<dbReference type="Gene3D" id="3.30.43.10">
    <property type="entry name" value="Uridine Diphospho-n-acetylenolpyruvylglucosamine Reductase, domain 2"/>
    <property type="match status" value="1"/>
</dbReference>
<dbReference type="SUPFAM" id="SSF46548">
    <property type="entry name" value="alpha-helical ferredoxin"/>
    <property type="match status" value="1"/>
</dbReference>
<dbReference type="PROSITE" id="PS00198">
    <property type="entry name" value="4FE4S_FER_1"/>
    <property type="match status" value="1"/>
</dbReference>
<keyword evidence="9" id="KW-0411">Iron-sulfur</keyword>
<evidence type="ECO:0000256" key="2">
    <source>
        <dbReference type="ARBA" id="ARBA00008000"/>
    </source>
</evidence>
<keyword evidence="5" id="KW-0274">FAD</keyword>
<dbReference type="GO" id="GO:1903457">
    <property type="term" value="P:lactate catabolic process"/>
    <property type="evidence" value="ECO:0007669"/>
    <property type="project" value="TreeGrafter"/>
</dbReference>
<evidence type="ECO:0000259" key="12">
    <source>
        <dbReference type="PROSITE" id="PS51387"/>
    </source>
</evidence>
<dbReference type="Proteomes" id="UP000219285">
    <property type="component" value="Chromosome"/>
</dbReference>
<dbReference type="InterPro" id="IPR004113">
    <property type="entry name" value="FAD-bd_oxidored_4_C"/>
</dbReference>
<dbReference type="InterPro" id="IPR016169">
    <property type="entry name" value="FAD-bd_PCMH_sub2"/>
</dbReference>
<dbReference type="SUPFAM" id="SSF55103">
    <property type="entry name" value="FAD-linked oxidases, C-terminal domain"/>
    <property type="match status" value="1"/>
</dbReference>
<dbReference type="Pfam" id="PF02754">
    <property type="entry name" value="CCG"/>
    <property type="match status" value="1"/>
</dbReference>
<dbReference type="InterPro" id="IPR017896">
    <property type="entry name" value="4Fe4S_Fe-S-bd"/>
</dbReference>
<evidence type="ECO:0000259" key="11">
    <source>
        <dbReference type="PROSITE" id="PS51379"/>
    </source>
</evidence>
<reference evidence="13 14" key="2">
    <citation type="submission" date="2020-04" db="EMBL/GenBank/DDBJ databases">
        <title>Complete genome sequence of Alteromonas pelagimontana 5.12T.</title>
        <authorList>
            <person name="Sinha R.K."/>
            <person name="Krishnan K.P."/>
            <person name="Kurian J.P."/>
        </authorList>
    </citation>
    <scope>NUCLEOTIDE SEQUENCE [LARGE SCALE GENOMIC DNA]</scope>
    <source>
        <strain evidence="13 14">5.12</strain>
    </source>
</reference>
<evidence type="ECO:0000256" key="7">
    <source>
        <dbReference type="ARBA" id="ARBA00023002"/>
    </source>
</evidence>
<dbReference type="GO" id="GO:0046872">
    <property type="term" value="F:metal ion binding"/>
    <property type="evidence" value="ECO:0007669"/>
    <property type="project" value="UniProtKB-KW"/>
</dbReference>
<dbReference type="InterPro" id="IPR016171">
    <property type="entry name" value="Vanillyl_alc_oxidase_C-sub2"/>
</dbReference>
<comment type="similarity">
    <text evidence="2">Belongs to the FAD-binding oxidoreductase/transferase type 4 family.</text>
</comment>
<dbReference type="PANTHER" id="PTHR11748">
    <property type="entry name" value="D-LACTATE DEHYDROGENASE"/>
    <property type="match status" value="1"/>
</dbReference>
<dbReference type="InterPro" id="IPR006094">
    <property type="entry name" value="Oxid_FAD_bind_N"/>
</dbReference>
<dbReference type="EC" id="1.1.2.4" evidence="10"/>
<dbReference type="Pfam" id="PF13183">
    <property type="entry name" value="Fer4_8"/>
    <property type="match status" value="1"/>
</dbReference>
<sequence>MATHSSISSKPSTRKRGWENFLNGIKSILPDSGIITDVSRRVAFSTDASFYHKVPKLVLQIETLAQMQAVLRLAQATKTAVTFRAAGTSLSGQAISDSVLILLSPHWQQAEILENGDRISLQPGIIGAKANRLLAPFGRKIGPDPASINTCKIGGIAANNASGMCCGVKHNSYHTMTDICFTLADGATIDTADPGSVNTFRKSHAALLSALSAIAANLRKDEVLSEQVRHQYRLKNTMGYGLNALLDYEDPLDILSHLLIGSEGTLGFIANITYRTIPVLPSRATGLYLFRNLKDACAVIPALQQLNVEAVELMDSRALNSVASLLHAFYPHAIENGAAALLIDVGEQSEELLTTQLKQLAKVLCEGANAAKAMCEFTRDPLAIEALWRIRKGLFPAVGAVRETGTTVIIEDVAFPLAQLAEGVSALTKLFERHGYDEAIIFGHALDGNVHFVFTQGFETANDIARYDNFMQDVVKLVTGQFDGTLKAEHGTGRNMAPFLYAQWGEAGVAIMQKIKKVIDPAGILNPGVIINADNQAHLQHLKAMPAVDPIVDKCIECGFCEPQCPSLNFTLSPRQRIALRRRQQHMPVASRQEIDNAFNFLGIESCAATGLCATTCPVGIDTGKWVKKLRVELAGSDSVATQTSRFLSPSLAIGRFTLSAVKQAANWLQPETVERASFKLHRWTQRKTPIWYQDIPAGAKIRTPPGQPFSDKAVFFSTCPNRLFGADEDSSSMMTVVSRLLNKAGIEVIFPDNMDSTCCGQPWETKGFPDQANARRQNWYKQLASASENGKWPIILDASPCALQLKDTPDLNIYELSEYLLEYVVPRVQIHPSSESIMLHTTCSSTHLDKGYAIQQLASLCCTHIVQPEEITCCGFAGDKGLLLPELNASALASLRQSVPHLCNRGISNSRTCEIGLSHHSGVPYHHIVYLLDEVSKPRSFADKE</sequence>
<dbReference type="OrthoDB" id="9811557at2"/>
<evidence type="ECO:0000256" key="4">
    <source>
        <dbReference type="ARBA" id="ARBA00022723"/>
    </source>
</evidence>
<accession>A0A6M4MBQ8</accession>
<dbReference type="AlphaFoldDB" id="A0A6M4MBQ8"/>
<dbReference type="Pfam" id="PF02913">
    <property type="entry name" value="FAD-oxidase_C"/>
    <property type="match status" value="1"/>
</dbReference>
<evidence type="ECO:0000256" key="5">
    <source>
        <dbReference type="ARBA" id="ARBA00022827"/>
    </source>
</evidence>
<keyword evidence="4" id="KW-0479">Metal-binding</keyword>
<evidence type="ECO:0000313" key="14">
    <source>
        <dbReference type="Proteomes" id="UP000219285"/>
    </source>
</evidence>
<keyword evidence="7" id="KW-0560">Oxidoreductase</keyword>
<evidence type="ECO:0000256" key="6">
    <source>
        <dbReference type="ARBA" id="ARBA00022946"/>
    </source>
</evidence>
<dbReference type="PROSITE" id="PS51387">
    <property type="entry name" value="FAD_PCMH"/>
    <property type="match status" value="1"/>
</dbReference>
<dbReference type="RefSeq" id="WP_075608221.1">
    <property type="nucleotide sequence ID" value="NZ_CP052766.1"/>
</dbReference>
<dbReference type="GO" id="GO:0004458">
    <property type="term" value="F:D-lactate dehydrogenase (cytochrome) activity"/>
    <property type="evidence" value="ECO:0007669"/>
    <property type="project" value="UniProtKB-EC"/>
</dbReference>
<evidence type="ECO:0000256" key="1">
    <source>
        <dbReference type="ARBA" id="ARBA00001974"/>
    </source>
</evidence>
<dbReference type="InterPro" id="IPR004017">
    <property type="entry name" value="Cys_rich_dom"/>
</dbReference>
<dbReference type="FunFam" id="1.10.45.10:FF:000001">
    <property type="entry name" value="D-lactate dehydrogenase mitochondrial"/>
    <property type="match status" value="1"/>
</dbReference>
<evidence type="ECO:0000256" key="10">
    <source>
        <dbReference type="ARBA" id="ARBA00038897"/>
    </source>
</evidence>
<dbReference type="SUPFAM" id="SSF56176">
    <property type="entry name" value="FAD-binding/transporter-associated domain-like"/>
    <property type="match status" value="1"/>
</dbReference>
<gene>
    <name evidence="13" type="ORF">CA267_006610</name>
</gene>
<feature type="domain" description="FAD-binding PCMH-type" evidence="12">
    <location>
        <begin position="51"/>
        <end position="279"/>
    </location>
</feature>
<evidence type="ECO:0000313" key="13">
    <source>
        <dbReference type="EMBL" id="QJR80467.1"/>
    </source>
</evidence>
<proteinExistence type="inferred from homology"/>
<dbReference type="KEGG" id="apel:CA267_006610"/>
<dbReference type="GO" id="GO:0008720">
    <property type="term" value="F:D-lactate dehydrogenase (NAD+) activity"/>
    <property type="evidence" value="ECO:0007669"/>
    <property type="project" value="TreeGrafter"/>
</dbReference>
<organism evidence="13 14">
    <name type="scientific">Alteromonas pelagimontana</name>
    <dbReference type="NCBI Taxonomy" id="1858656"/>
    <lineage>
        <taxon>Bacteria</taxon>
        <taxon>Pseudomonadati</taxon>
        <taxon>Pseudomonadota</taxon>
        <taxon>Gammaproteobacteria</taxon>
        <taxon>Alteromonadales</taxon>
        <taxon>Alteromonadaceae</taxon>
        <taxon>Alteromonas/Salinimonas group</taxon>
        <taxon>Alteromonas</taxon>
    </lineage>
</organism>
<feature type="domain" description="4Fe-4S ferredoxin-type" evidence="11">
    <location>
        <begin position="544"/>
        <end position="575"/>
    </location>
</feature>
<name>A0A6M4MBQ8_9ALTE</name>
<dbReference type="Gene3D" id="1.10.45.10">
    <property type="entry name" value="Vanillyl-alcohol Oxidase, Chain A, domain 4"/>
    <property type="match status" value="1"/>
</dbReference>
<evidence type="ECO:0000256" key="3">
    <source>
        <dbReference type="ARBA" id="ARBA00022630"/>
    </source>
</evidence>
<keyword evidence="14" id="KW-1185">Reference proteome</keyword>
<dbReference type="EMBL" id="CP052766">
    <property type="protein sequence ID" value="QJR80467.1"/>
    <property type="molecule type" value="Genomic_DNA"/>
</dbReference>
<keyword evidence="6" id="KW-0809">Transit peptide</keyword>
<evidence type="ECO:0000256" key="8">
    <source>
        <dbReference type="ARBA" id="ARBA00023004"/>
    </source>
</evidence>
<comment type="cofactor">
    <cofactor evidence="1">
        <name>FAD</name>
        <dbReference type="ChEBI" id="CHEBI:57692"/>
    </cofactor>
</comment>
<keyword evidence="8" id="KW-0408">Iron</keyword>
<protein>
    <recommendedName>
        <fullName evidence="10">D-lactate dehydrogenase (cytochrome)</fullName>
        <ecNumber evidence="10">1.1.2.4</ecNumber>
    </recommendedName>
</protein>
<dbReference type="InterPro" id="IPR016164">
    <property type="entry name" value="FAD-linked_Oxase-like_C"/>
</dbReference>
<dbReference type="GO" id="GO:0051536">
    <property type="term" value="F:iron-sulfur cluster binding"/>
    <property type="evidence" value="ECO:0007669"/>
    <property type="project" value="UniProtKB-KW"/>
</dbReference>
<dbReference type="InterPro" id="IPR036318">
    <property type="entry name" value="FAD-bd_PCMH-like_sf"/>
</dbReference>
<dbReference type="Gene3D" id="3.30.70.2740">
    <property type="match status" value="1"/>
</dbReference>
<dbReference type="InterPro" id="IPR016167">
    <property type="entry name" value="FAD-bd_PCMH_sub1"/>
</dbReference>
<dbReference type="InterPro" id="IPR016166">
    <property type="entry name" value="FAD-bd_PCMH"/>
</dbReference>
<evidence type="ECO:0000256" key="9">
    <source>
        <dbReference type="ARBA" id="ARBA00023014"/>
    </source>
</evidence>